<dbReference type="GO" id="GO:0005507">
    <property type="term" value="F:copper ion binding"/>
    <property type="evidence" value="ECO:0007669"/>
    <property type="project" value="InterPro"/>
</dbReference>
<evidence type="ECO:0000313" key="9">
    <source>
        <dbReference type="Proteomes" id="UP000663505"/>
    </source>
</evidence>
<dbReference type="EMBL" id="CP071182">
    <property type="protein sequence ID" value="QSO48701.1"/>
    <property type="molecule type" value="Genomic_DNA"/>
</dbReference>
<dbReference type="InterPro" id="IPR011706">
    <property type="entry name" value="Cu-oxidase_C"/>
</dbReference>
<dbReference type="CDD" id="cd13896">
    <property type="entry name" value="CuRO_3_CopA"/>
    <property type="match status" value="1"/>
</dbReference>
<organism evidence="8 9">
    <name type="scientific">Alicyclobacillus mengziensis</name>
    <dbReference type="NCBI Taxonomy" id="2931921"/>
    <lineage>
        <taxon>Bacteria</taxon>
        <taxon>Bacillati</taxon>
        <taxon>Bacillota</taxon>
        <taxon>Bacilli</taxon>
        <taxon>Bacillales</taxon>
        <taxon>Alicyclobacillaceae</taxon>
        <taxon>Alicyclobacillus</taxon>
    </lineage>
</organism>
<dbReference type="InterPro" id="IPR001117">
    <property type="entry name" value="Cu-oxidase_2nd"/>
</dbReference>
<sequence>MANGDRLMTRREFLMALGGVALIGIGGYPFIRNFLPDISAPMAIPEHPTVQWNGSVKTFLFNISRGNVSLSNGSSFDGYLINSQFPGPTIRVREGDKVRITVNNHLGQPTTLHWHGVNVPSPMDGVPGISRDPIQPGGSFIYEFVAGPSGTRWYHSHVFEMDQIPNGLFGALIIDPVNQNESYPVSREATLVFSTWGYQSGIDYGMQSSGGMGQMMTGGRNMTSSSQGLIHIINGDLSTALKPMVIRPGEKVRLRLINASGTESYWFTMGGSFLVTHTDGNPLSSPVPVSDLYIAPAERYDIVVTPPQTGKWYLRSKMGGQEGVVIPFVTDGAVTTLPTSGNSWSYSSTSSGQGKLGKVNQNFALTLSGGMMMGANWTINGQSYPNTAPLRIQRGDRVRIEMRNMSMMEHPMHLHGHSFEITSFNGRVLSRPLVKDVINLRPMERCTIDLLANNPGNWFFHCHNLQHMRDGLATVVEYADYPIPHVDKWM</sequence>
<feature type="transmembrane region" description="Helical" evidence="4">
    <location>
        <begin position="12"/>
        <end position="31"/>
    </location>
</feature>
<dbReference type="KEGG" id="afx:JZ786_06985"/>
<dbReference type="Gene3D" id="2.60.40.420">
    <property type="entry name" value="Cupredoxins - blue copper proteins"/>
    <property type="match status" value="2"/>
</dbReference>
<dbReference type="InterPro" id="IPR008972">
    <property type="entry name" value="Cupredoxin"/>
</dbReference>
<keyword evidence="9" id="KW-1185">Reference proteome</keyword>
<evidence type="ECO:0000313" key="8">
    <source>
        <dbReference type="EMBL" id="QSO48701.1"/>
    </source>
</evidence>
<dbReference type="InterPro" id="IPR034279">
    <property type="entry name" value="CuRO_3_CopA"/>
</dbReference>
<dbReference type="InterPro" id="IPR011707">
    <property type="entry name" value="Cu-oxidase-like_N"/>
</dbReference>
<keyword evidence="3" id="KW-0186">Copper</keyword>
<dbReference type="Pfam" id="PF07731">
    <property type="entry name" value="Cu-oxidase_2"/>
    <property type="match status" value="1"/>
</dbReference>
<dbReference type="PROSITE" id="PS00080">
    <property type="entry name" value="MULTICOPPER_OXIDASE2"/>
    <property type="match status" value="1"/>
</dbReference>
<dbReference type="PANTHER" id="PTHR11709">
    <property type="entry name" value="MULTI-COPPER OXIDASE"/>
    <property type="match status" value="1"/>
</dbReference>
<dbReference type="InterPro" id="IPR033138">
    <property type="entry name" value="Cu_oxidase_CS"/>
</dbReference>
<dbReference type="InterPro" id="IPR045087">
    <property type="entry name" value="Cu-oxidase_fam"/>
</dbReference>
<keyword evidence="4" id="KW-1133">Transmembrane helix</keyword>
<accession>A0A9X7W0W5</accession>
<proteinExistence type="predicted"/>
<keyword evidence="4" id="KW-0812">Transmembrane</keyword>
<evidence type="ECO:0000256" key="1">
    <source>
        <dbReference type="ARBA" id="ARBA00022723"/>
    </source>
</evidence>
<dbReference type="InterPro" id="IPR002355">
    <property type="entry name" value="Cu_oxidase_Cu_BS"/>
</dbReference>
<dbReference type="GO" id="GO:0016491">
    <property type="term" value="F:oxidoreductase activity"/>
    <property type="evidence" value="ECO:0007669"/>
    <property type="project" value="UniProtKB-KW"/>
</dbReference>
<dbReference type="AlphaFoldDB" id="A0A9X7W0W5"/>
<dbReference type="PROSITE" id="PS00079">
    <property type="entry name" value="MULTICOPPER_OXIDASE1"/>
    <property type="match status" value="1"/>
</dbReference>
<dbReference type="SUPFAM" id="SSF49503">
    <property type="entry name" value="Cupredoxins"/>
    <property type="match status" value="3"/>
</dbReference>
<feature type="domain" description="Plastocyanin-like" evidence="5">
    <location>
        <begin position="231"/>
        <end position="320"/>
    </location>
</feature>
<dbReference type="Pfam" id="PF07732">
    <property type="entry name" value="Cu-oxidase_3"/>
    <property type="match status" value="1"/>
</dbReference>
<keyword evidence="2" id="KW-0560">Oxidoreductase</keyword>
<dbReference type="Proteomes" id="UP000663505">
    <property type="component" value="Chromosome"/>
</dbReference>
<keyword evidence="4" id="KW-0472">Membrane</keyword>
<evidence type="ECO:0000259" key="6">
    <source>
        <dbReference type="Pfam" id="PF07731"/>
    </source>
</evidence>
<reference evidence="8 9" key="1">
    <citation type="submission" date="2021-02" db="EMBL/GenBank/DDBJ databases">
        <title>Alicyclobacillus curvatus sp. nov. and Alicyclobacillus mengziensis sp. nov., two acidophilic bacteria isolated from acid mine drainage.</title>
        <authorList>
            <person name="Huang Y."/>
        </authorList>
    </citation>
    <scope>NUCLEOTIDE SEQUENCE [LARGE SCALE GENOMIC DNA]</scope>
    <source>
        <strain evidence="8 9">S30H14</strain>
    </source>
</reference>
<keyword evidence="1" id="KW-0479">Metal-binding</keyword>
<evidence type="ECO:0000256" key="2">
    <source>
        <dbReference type="ARBA" id="ARBA00023002"/>
    </source>
</evidence>
<dbReference type="RefSeq" id="WP_206658023.1">
    <property type="nucleotide sequence ID" value="NZ_CP071182.1"/>
</dbReference>
<evidence type="ECO:0000259" key="5">
    <source>
        <dbReference type="Pfam" id="PF00394"/>
    </source>
</evidence>
<evidence type="ECO:0000256" key="4">
    <source>
        <dbReference type="SAM" id="Phobius"/>
    </source>
</evidence>
<gene>
    <name evidence="8" type="ORF">JZ786_06985</name>
</gene>
<dbReference type="PANTHER" id="PTHR11709:SF394">
    <property type="entry name" value="FI03373P-RELATED"/>
    <property type="match status" value="1"/>
</dbReference>
<name>A0A9X7W0W5_9BACL</name>
<protein>
    <submittedName>
        <fullName evidence="8">Multicopper oxidase family protein</fullName>
    </submittedName>
</protein>
<evidence type="ECO:0000256" key="3">
    <source>
        <dbReference type="ARBA" id="ARBA00023008"/>
    </source>
</evidence>
<dbReference type="Pfam" id="PF00394">
    <property type="entry name" value="Cu-oxidase"/>
    <property type="match status" value="1"/>
</dbReference>
<feature type="domain" description="Plastocyanin-like" evidence="6">
    <location>
        <begin position="365"/>
        <end position="478"/>
    </location>
</feature>
<evidence type="ECO:0000259" key="7">
    <source>
        <dbReference type="Pfam" id="PF07732"/>
    </source>
</evidence>
<feature type="domain" description="Plastocyanin-like" evidence="7">
    <location>
        <begin position="63"/>
        <end position="177"/>
    </location>
</feature>